<name>A0ABD5Z2L1_9EURY</name>
<feature type="domain" description="Amphi-Trp" evidence="3">
    <location>
        <begin position="1"/>
        <end position="83"/>
    </location>
</feature>
<feature type="region of interest" description="Disordered" evidence="1">
    <location>
        <begin position="59"/>
        <end position="159"/>
    </location>
</feature>
<dbReference type="InterPro" id="IPR027598">
    <property type="entry name" value="Amphi-Trp_dom"/>
</dbReference>
<dbReference type="RefSeq" id="WP_279529348.1">
    <property type="nucleotide sequence ID" value="NZ_CP122312.1"/>
</dbReference>
<dbReference type="Gene3D" id="2.30.29.80">
    <property type="match status" value="1"/>
</dbReference>
<dbReference type="NCBIfam" id="TIGR04354">
    <property type="entry name" value="amphi-Trp"/>
    <property type="match status" value="1"/>
</dbReference>
<feature type="domain" description="DUF1508" evidence="2">
    <location>
        <begin position="168"/>
        <end position="215"/>
    </location>
</feature>
<proteinExistence type="predicted"/>
<comment type="caution">
    <text evidence="4">The sequence shown here is derived from an EMBL/GenBank/DDBJ whole genome shotgun (WGS) entry which is preliminary data.</text>
</comment>
<feature type="region of interest" description="Disordered" evidence="1">
    <location>
        <begin position="189"/>
        <end position="226"/>
    </location>
</feature>
<dbReference type="AlphaFoldDB" id="A0ABD5Z2L1"/>
<evidence type="ECO:0000313" key="4">
    <source>
        <dbReference type="EMBL" id="MFC7199417.1"/>
    </source>
</evidence>
<accession>A0ABD5Z2L1</accession>
<feature type="compositionally biased region" description="Acidic residues" evidence="1">
    <location>
        <begin position="59"/>
        <end position="79"/>
    </location>
</feature>
<feature type="compositionally biased region" description="Basic and acidic residues" evidence="1">
    <location>
        <begin position="214"/>
        <end position="226"/>
    </location>
</feature>
<protein>
    <submittedName>
        <fullName evidence="4">Amphi-Trp domain-containing protein</fullName>
    </submittedName>
</protein>
<evidence type="ECO:0000313" key="5">
    <source>
        <dbReference type="Proteomes" id="UP001596447"/>
    </source>
</evidence>
<feature type="compositionally biased region" description="Acidic residues" evidence="1">
    <location>
        <begin position="127"/>
        <end position="140"/>
    </location>
</feature>
<sequence>MTDDTRFELAGEQSRHETAALLRKLANDLDGGRELVFDDSVALPVPETLDVEVDVEVEAETDAPDEYEVDVELEWDDDAVAAAESPGTERTEASEGGAESETEPRPAIARPEVEHVEEGPTARASPPEDEAVPEQEEGVPEEPTLAEPGVEAEPAERTPLARFQVYRDRGGKWRWRLVHRNGNIVASSAQGYTTKRNAEKGMRSVVQNAPNATVEREGGGEEDREE</sequence>
<dbReference type="Pfam" id="PF20068">
    <property type="entry name" value="Amphi-Trp"/>
    <property type="match status" value="1"/>
</dbReference>
<dbReference type="SUPFAM" id="SSF160113">
    <property type="entry name" value="YegP-like"/>
    <property type="match status" value="1"/>
</dbReference>
<dbReference type="EMBL" id="JBHTAR010000011">
    <property type="protein sequence ID" value="MFC7199417.1"/>
    <property type="molecule type" value="Genomic_DNA"/>
</dbReference>
<dbReference type="Proteomes" id="UP001596447">
    <property type="component" value="Unassembled WGS sequence"/>
</dbReference>
<keyword evidence="5" id="KW-1185">Reference proteome</keyword>
<dbReference type="InterPro" id="IPR010879">
    <property type="entry name" value="DUF1508"/>
</dbReference>
<dbReference type="InterPro" id="IPR036913">
    <property type="entry name" value="YegP-like_sf"/>
</dbReference>
<organism evidence="4 5">
    <name type="scientific">Halospeciosus flavus</name>
    <dbReference type="NCBI Taxonomy" id="3032283"/>
    <lineage>
        <taxon>Archaea</taxon>
        <taxon>Methanobacteriati</taxon>
        <taxon>Methanobacteriota</taxon>
        <taxon>Stenosarchaea group</taxon>
        <taxon>Halobacteria</taxon>
        <taxon>Halobacteriales</taxon>
        <taxon>Halobacteriaceae</taxon>
        <taxon>Halospeciosus</taxon>
    </lineage>
</organism>
<reference evidence="4 5" key="1">
    <citation type="journal article" date="2019" name="Int. J. Syst. Evol. Microbiol.">
        <title>The Global Catalogue of Microorganisms (GCM) 10K type strain sequencing project: providing services to taxonomists for standard genome sequencing and annotation.</title>
        <authorList>
            <consortium name="The Broad Institute Genomics Platform"/>
            <consortium name="The Broad Institute Genome Sequencing Center for Infectious Disease"/>
            <person name="Wu L."/>
            <person name="Ma J."/>
        </authorList>
    </citation>
    <scope>NUCLEOTIDE SEQUENCE [LARGE SCALE GENOMIC DNA]</scope>
    <source>
        <strain evidence="4 5">XZGYJ-43</strain>
    </source>
</reference>
<dbReference type="Pfam" id="PF07411">
    <property type="entry name" value="DUF1508"/>
    <property type="match status" value="1"/>
</dbReference>
<evidence type="ECO:0000259" key="2">
    <source>
        <dbReference type="Pfam" id="PF07411"/>
    </source>
</evidence>
<gene>
    <name evidence="4" type="ORF">ACFQJ9_08335</name>
</gene>
<evidence type="ECO:0000259" key="3">
    <source>
        <dbReference type="Pfam" id="PF20068"/>
    </source>
</evidence>
<evidence type="ECO:0000256" key="1">
    <source>
        <dbReference type="SAM" id="MobiDB-lite"/>
    </source>
</evidence>
<feature type="compositionally biased region" description="Basic and acidic residues" evidence="1">
    <location>
        <begin position="111"/>
        <end position="120"/>
    </location>
</feature>